<proteinExistence type="inferred from homology"/>
<comment type="similarity">
    <text evidence="3">Belongs to the glycosyltransferase 7 family.</text>
</comment>
<dbReference type="EMBL" id="HBHK01002064">
    <property type="protein sequence ID" value="CAD9665035.1"/>
    <property type="molecule type" value="Transcribed_RNA"/>
</dbReference>
<dbReference type="InterPro" id="IPR029044">
    <property type="entry name" value="Nucleotide-diphossugar_trans"/>
</dbReference>
<dbReference type="Pfam" id="PF13733">
    <property type="entry name" value="Glyco_transf_7N"/>
    <property type="match status" value="1"/>
</dbReference>
<dbReference type="PRINTS" id="PR02050">
    <property type="entry name" value="B14GALTRFASE"/>
</dbReference>
<evidence type="ECO:0000256" key="9">
    <source>
        <dbReference type="ARBA" id="ARBA00023136"/>
    </source>
</evidence>
<reference evidence="13" key="1">
    <citation type="submission" date="2021-01" db="EMBL/GenBank/DDBJ databases">
        <authorList>
            <person name="Corre E."/>
            <person name="Pelletier E."/>
            <person name="Niang G."/>
            <person name="Scheremetjew M."/>
            <person name="Finn R."/>
            <person name="Kale V."/>
            <person name="Holt S."/>
            <person name="Cochrane G."/>
            <person name="Meng A."/>
            <person name="Brown T."/>
            <person name="Cohen L."/>
        </authorList>
    </citation>
    <scope>NUCLEOTIDE SEQUENCE</scope>
    <source>
        <strain evidence="13">NY070348D</strain>
    </source>
</reference>
<dbReference type="PROSITE" id="PS50020">
    <property type="entry name" value="WW_DOMAIN_2"/>
    <property type="match status" value="1"/>
</dbReference>
<dbReference type="Pfam" id="PF02709">
    <property type="entry name" value="Glyco_transf_7C"/>
    <property type="match status" value="1"/>
</dbReference>
<dbReference type="GO" id="GO:0008378">
    <property type="term" value="F:galactosyltransferase activity"/>
    <property type="evidence" value="ECO:0007669"/>
    <property type="project" value="TreeGrafter"/>
</dbReference>
<evidence type="ECO:0000256" key="4">
    <source>
        <dbReference type="ARBA" id="ARBA00022676"/>
    </source>
</evidence>
<comment type="subcellular location">
    <subcellularLocation>
        <location evidence="1">Membrane</location>
        <topology evidence="1">Single-pass type II membrane protein</topology>
    </subcellularLocation>
</comment>
<keyword evidence="9" id="KW-0472">Membrane</keyword>
<evidence type="ECO:0000256" key="6">
    <source>
        <dbReference type="ARBA" id="ARBA00022692"/>
    </source>
</evidence>
<dbReference type="PANTHER" id="PTHR19300:SF57">
    <property type="entry name" value="BETA-1,4-N-ACETYLGALACTOSAMINYLTRANSFERASE"/>
    <property type="match status" value="1"/>
</dbReference>
<evidence type="ECO:0000256" key="3">
    <source>
        <dbReference type="ARBA" id="ARBA00005735"/>
    </source>
</evidence>
<evidence type="ECO:0000256" key="1">
    <source>
        <dbReference type="ARBA" id="ARBA00004606"/>
    </source>
</evidence>
<dbReference type="InterPro" id="IPR001202">
    <property type="entry name" value="WW_dom"/>
</dbReference>
<evidence type="ECO:0000313" key="14">
    <source>
        <dbReference type="EMBL" id="CAD9665033.1"/>
    </source>
</evidence>
<keyword evidence="5" id="KW-0808">Transferase</keyword>
<dbReference type="UniPathway" id="UPA00378"/>
<dbReference type="GO" id="GO:0005794">
    <property type="term" value="C:Golgi apparatus"/>
    <property type="evidence" value="ECO:0007669"/>
    <property type="project" value="TreeGrafter"/>
</dbReference>
<keyword evidence="7" id="KW-0735">Signal-anchor</keyword>
<name>A0A7S2R9Z3_9STRA</name>
<dbReference type="EMBL" id="HBHK01002063">
    <property type="protein sequence ID" value="CAD9665033.1"/>
    <property type="molecule type" value="Transcribed_RNA"/>
</dbReference>
<dbReference type="GO" id="GO:0016020">
    <property type="term" value="C:membrane"/>
    <property type="evidence" value="ECO:0007669"/>
    <property type="project" value="UniProtKB-SubCell"/>
</dbReference>
<evidence type="ECO:0000313" key="15">
    <source>
        <dbReference type="EMBL" id="CAD9665035.1"/>
    </source>
</evidence>
<organism evidence="13">
    <name type="scientific">Mucochytrium quahogii</name>
    <dbReference type="NCBI Taxonomy" id="96639"/>
    <lineage>
        <taxon>Eukaryota</taxon>
        <taxon>Sar</taxon>
        <taxon>Stramenopiles</taxon>
        <taxon>Bigyra</taxon>
        <taxon>Labyrinthulomycetes</taxon>
        <taxon>Thraustochytrida</taxon>
        <taxon>Thraustochytriidae</taxon>
        <taxon>Mucochytrium</taxon>
    </lineage>
</organism>
<evidence type="ECO:0000256" key="7">
    <source>
        <dbReference type="ARBA" id="ARBA00022968"/>
    </source>
</evidence>
<dbReference type="Gene3D" id="3.90.550.10">
    <property type="entry name" value="Spore Coat Polysaccharide Biosynthesis Protein SpsA, Chain A"/>
    <property type="match status" value="1"/>
</dbReference>
<keyword evidence="8" id="KW-1133">Transmembrane helix</keyword>
<dbReference type="InterPro" id="IPR027791">
    <property type="entry name" value="Galactosyl_T_C"/>
</dbReference>
<dbReference type="InterPro" id="IPR003859">
    <property type="entry name" value="Galactosyl_T"/>
</dbReference>
<dbReference type="InterPro" id="IPR027995">
    <property type="entry name" value="Galactosyl_T_N"/>
</dbReference>
<sequence length="339" mass="39032">MGDELPIGWTREFSRSQAREYFFHAATRKSVWKREEIPTAATDKSVGDKRAPEEAAGSSQQVKKSKPDNTPKTSVAIIVPFRDQHAAQKRSQHLKKFIPHMEAFLAETPGIVNFHVFIVEQSEDGKKFNRGKLLNIGFKYACEFDTPHPFNSFIFHDVDLLPQEPVKKWYAKYPKYPIHIARCWGRYNNNPDYFGGIVAFSKEDFELIDGFPNLYAGWGGEDDELQKRVAASKLHIDAPPKNLGRGAIVDLENMDLKTKLGVLRKTDWKCNVKWEIRDEHNNLRPKRKELPWWGVKSLEYKLLSKSSLGEHSTKLLVDILPNLNADGTEHWSNNKTDWK</sequence>
<evidence type="ECO:0000259" key="12">
    <source>
        <dbReference type="PROSITE" id="PS50020"/>
    </source>
</evidence>
<gene>
    <name evidence="13" type="ORF">QSP1433_LOCUS1214</name>
    <name evidence="14" type="ORF">QSP1433_LOCUS1215</name>
    <name evidence="15" type="ORF">QSP1433_LOCUS1216</name>
</gene>
<keyword evidence="6" id="KW-0812">Transmembrane</keyword>
<keyword evidence="4" id="KW-0328">Glycosyltransferase</keyword>
<dbReference type="PANTHER" id="PTHR19300">
    <property type="entry name" value="BETA-1,4-GALACTOSYLTRANSFERASE"/>
    <property type="match status" value="1"/>
</dbReference>
<evidence type="ECO:0000256" key="8">
    <source>
        <dbReference type="ARBA" id="ARBA00022989"/>
    </source>
</evidence>
<feature type="region of interest" description="Disordered" evidence="11">
    <location>
        <begin position="34"/>
        <end position="71"/>
    </location>
</feature>
<evidence type="ECO:0000256" key="5">
    <source>
        <dbReference type="ARBA" id="ARBA00022679"/>
    </source>
</evidence>
<dbReference type="EMBL" id="HBHK01002062">
    <property type="protein sequence ID" value="CAD9665029.1"/>
    <property type="molecule type" value="Transcribed_RNA"/>
</dbReference>
<accession>A0A7S2R9Z3</accession>
<evidence type="ECO:0000256" key="2">
    <source>
        <dbReference type="ARBA" id="ARBA00004922"/>
    </source>
</evidence>
<feature type="compositionally biased region" description="Polar residues" evidence="11">
    <location>
        <begin position="57"/>
        <end position="71"/>
    </location>
</feature>
<feature type="domain" description="WW" evidence="12">
    <location>
        <begin position="3"/>
        <end position="37"/>
    </location>
</feature>
<dbReference type="SUPFAM" id="SSF53448">
    <property type="entry name" value="Nucleotide-diphospho-sugar transferases"/>
    <property type="match status" value="1"/>
</dbReference>
<evidence type="ECO:0000256" key="10">
    <source>
        <dbReference type="ARBA" id="ARBA00023180"/>
    </source>
</evidence>
<evidence type="ECO:0000256" key="11">
    <source>
        <dbReference type="SAM" id="MobiDB-lite"/>
    </source>
</evidence>
<dbReference type="AlphaFoldDB" id="A0A7S2R9Z3"/>
<protein>
    <recommendedName>
        <fullName evidence="12">WW domain-containing protein</fullName>
    </recommendedName>
</protein>
<keyword evidence="10" id="KW-0325">Glycoprotein</keyword>
<dbReference type="GO" id="GO:0005975">
    <property type="term" value="P:carbohydrate metabolic process"/>
    <property type="evidence" value="ECO:0007669"/>
    <property type="project" value="InterPro"/>
</dbReference>
<evidence type="ECO:0000313" key="13">
    <source>
        <dbReference type="EMBL" id="CAD9665029.1"/>
    </source>
</evidence>
<dbReference type="Gene3D" id="2.20.70.10">
    <property type="match status" value="1"/>
</dbReference>
<comment type="pathway">
    <text evidence="2">Protein modification; protein glycosylation.</text>
</comment>